<reference evidence="3" key="1">
    <citation type="journal article" date="2020" name="Stud. Mycol.">
        <title>101 Dothideomycetes genomes: a test case for predicting lifestyles and emergence of pathogens.</title>
        <authorList>
            <person name="Haridas S."/>
            <person name="Albert R."/>
            <person name="Binder M."/>
            <person name="Bloem J."/>
            <person name="Labutti K."/>
            <person name="Salamov A."/>
            <person name="Andreopoulos B."/>
            <person name="Baker S."/>
            <person name="Barry K."/>
            <person name="Bills G."/>
            <person name="Bluhm B."/>
            <person name="Cannon C."/>
            <person name="Castanera R."/>
            <person name="Culley D."/>
            <person name="Daum C."/>
            <person name="Ezra D."/>
            <person name="Gonzalez J."/>
            <person name="Henrissat B."/>
            <person name="Kuo A."/>
            <person name="Liang C."/>
            <person name="Lipzen A."/>
            <person name="Lutzoni F."/>
            <person name="Magnuson J."/>
            <person name="Mondo S."/>
            <person name="Nolan M."/>
            <person name="Ohm R."/>
            <person name="Pangilinan J."/>
            <person name="Park H.-J."/>
            <person name="Ramirez L."/>
            <person name="Alfaro M."/>
            <person name="Sun H."/>
            <person name="Tritt A."/>
            <person name="Yoshinaga Y."/>
            <person name="Zwiers L.-H."/>
            <person name="Turgeon B."/>
            <person name="Goodwin S."/>
            <person name="Spatafora J."/>
            <person name="Crous P."/>
            <person name="Grigoriev I."/>
        </authorList>
    </citation>
    <scope>NUCLEOTIDE SEQUENCE</scope>
    <source>
        <strain evidence="3">CBS 675.92</strain>
    </source>
</reference>
<name>A0A6A5TL08_9PLEO</name>
<evidence type="ECO:0000313" key="3">
    <source>
        <dbReference type="EMBL" id="KAF1952392.1"/>
    </source>
</evidence>
<keyword evidence="1" id="KW-0175">Coiled coil</keyword>
<proteinExistence type="predicted"/>
<organism evidence="3 4">
    <name type="scientific">Byssothecium circinans</name>
    <dbReference type="NCBI Taxonomy" id="147558"/>
    <lineage>
        <taxon>Eukaryota</taxon>
        <taxon>Fungi</taxon>
        <taxon>Dikarya</taxon>
        <taxon>Ascomycota</taxon>
        <taxon>Pezizomycotina</taxon>
        <taxon>Dothideomycetes</taxon>
        <taxon>Pleosporomycetidae</taxon>
        <taxon>Pleosporales</taxon>
        <taxon>Massarineae</taxon>
        <taxon>Massarinaceae</taxon>
        <taxon>Byssothecium</taxon>
    </lineage>
</organism>
<dbReference type="EMBL" id="ML977011">
    <property type="protein sequence ID" value="KAF1952392.1"/>
    <property type="molecule type" value="Genomic_DNA"/>
</dbReference>
<dbReference type="AlphaFoldDB" id="A0A6A5TL08"/>
<dbReference type="Proteomes" id="UP000800035">
    <property type="component" value="Unassembled WGS sequence"/>
</dbReference>
<accession>A0A6A5TL08</accession>
<feature type="coiled-coil region" evidence="1">
    <location>
        <begin position="49"/>
        <end position="97"/>
    </location>
</feature>
<feature type="compositionally biased region" description="Polar residues" evidence="2">
    <location>
        <begin position="454"/>
        <end position="467"/>
    </location>
</feature>
<feature type="region of interest" description="Disordered" evidence="2">
    <location>
        <begin position="452"/>
        <end position="476"/>
    </location>
</feature>
<gene>
    <name evidence="3" type="ORF">CC80DRAFT_572610</name>
</gene>
<keyword evidence="4" id="KW-1185">Reference proteome</keyword>
<evidence type="ECO:0000256" key="1">
    <source>
        <dbReference type="SAM" id="Coils"/>
    </source>
</evidence>
<protein>
    <submittedName>
        <fullName evidence="3">Uncharacterized protein</fullName>
    </submittedName>
</protein>
<evidence type="ECO:0000313" key="4">
    <source>
        <dbReference type="Proteomes" id="UP000800035"/>
    </source>
</evidence>
<evidence type="ECO:0000256" key="2">
    <source>
        <dbReference type="SAM" id="MobiDB-lite"/>
    </source>
</evidence>
<sequence length="476" mass="53435">MASSSASGNLLSRVVSPRPAAVQAILDRMPSSKSPPTSQDDFDTLDGVFAKVKNANDTLRAENTNLQTDLATIVDEYKEMERAIRTQQGREKEASKRFSYDVILAEQILAENLSYDASKNLEDLQIKIRHIAELTILRCEVVRELLENAIAPAARRIITLPQVPMTVNDREAQYAKQVAIIQRARGILGMFARQSSVLTTEAAAAAGTSTIRQLFSPQNALSAIDRVRNSDVDAAVLETMMTKDNAPAEPTEITTAGDIDPLAHLCFKFDPEWHLDLEVNVRYYIREIHAAIDTEKNRLNERVDLTQEDISLLTTPRVMNYMIHSAVWRKEGFRPVRNPIPSPVLSNMLGRTLEEFEHKTEVHPRFKNLLQKTKAEVVAKMREWSPQTITAQKALLKKSYHLSVDDINLLTDTVLKATFIRATETNRISDVNKEPLPKDIVELVLGKSIKFRNPKTTNAKRTNQGSDEGSAAKKRK</sequence>